<dbReference type="NCBIfam" id="NF043047">
    <property type="entry name" value="EstaseRv3036c"/>
    <property type="match status" value="1"/>
</dbReference>
<dbReference type="EMBL" id="CP092365">
    <property type="protein sequence ID" value="ULN54658.1"/>
    <property type="molecule type" value="Genomic_DNA"/>
</dbReference>
<dbReference type="InterPro" id="IPR053421">
    <property type="entry name" value="Esterase_Immunogenic_RsiV"/>
</dbReference>
<keyword evidence="1" id="KW-0732">Signal</keyword>
<keyword evidence="4" id="KW-1185">Reference proteome</keyword>
<dbReference type="InterPro" id="IPR037126">
    <property type="entry name" value="PdaC/RsiV-like_sf"/>
</dbReference>
<evidence type="ECO:0000259" key="2">
    <source>
        <dbReference type="Pfam" id="PF11738"/>
    </source>
</evidence>
<sequence length="231" mass="25003">MRRAVTAVSLGIAAWLGIPAATAEVSCADLGGVGDAEQLCRIQTTTEQYRLNLVFPTDYADQDALTDYVVQNRDGFISVAQMPGPRAVPYEMDGSTERYRSGAPPGGTESVVLKIYQDVGGPQPSNWYKTFSYDLDRHRPITFDTLFGPGTRSSDVLETIFPLVQRDLERQLGWRAAVLPGTGTDAAHYQNFAITDDELIFFFAPGELLPLASGATSARVARSAIPPLALG</sequence>
<evidence type="ECO:0000256" key="1">
    <source>
        <dbReference type="SAM" id="SignalP"/>
    </source>
</evidence>
<feature type="domain" description="DUF3298" evidence="2">
    <location>
        <begin position="145"/>
        <end position="220"/>
    </location>
</feature>
<dbReference type="Gene3D" id="3.30.565.40">
    <property type="entry name" value="Fervidobacterium nodosum Rt17-B1 like"/>
    <property type="match status" value="1"/>
</dbReference>
<protein>
    <submittedName>
        <fullName evidence="3">RsiV family protein</fullName>
    </submittedName>
</protein>
<dbReference type="Proteomes" id="UP001055200">
    <property type="component" value="Chromosome"/>
</dbReference>
<dbReference type="Gene3D" id="3.90.640.20">
    <property type="entry name" value="Heat-shock cognate protein, ATPase"/>
    <property type="match status" value="1"/>
</dbReference>
<proteinExistence type="predicted"/>
<evidence type="ECO:0000313" key="4">
    <source>
        <dbReference type="Proteomes" id="UP001055200"/>
    </source>
</evidence>
<dbReference type="RefSeq" id="WP_240172847.1">
    <property type="nucleotide sequence ID" value="NZ_CP092365.1"/>
</dbReference>
<evidence type="ECO:0000313" key="3">
    <source>
        <dbReference type="EMBL" id="ULN54658.1"/>
    </source>
</evidence>
<dbReference type="InterPro" id="IPR021729">
    <property type="entry name" value="DUF3298"/>
</dbReference>
<accession>A0ABY3UAZ5</accession>
<reference evidence="3" key="1">
    <citation type="submission" date="2022-08" db="EMBL/GenBank/DDBJ databases">
        <title>Complete genome sequence of 14 non-tuberculosis mycobacteria type-strains.</title>
        <authorList>
            <person name="Igarashi Y."/>
            <person name="Osugi A."/>
            <person name="Mitarai S."/>
        </authorList>
    </citation>
    <scope>NUCLEOTIDE SEQUENCE</scope>
    <source>
        <strain evidence="3">DSM 45575</strain>
    </source>
</reference>
<organism evidence="3 4">
    <name type="scientific">Mycolicibacillus parakoreensis</name>
    <dbReference type="NCBI Taxonomy" id="1069221"/>
    <lineage>
        <taxon>Bacteria</taxon>
        <taxon>Bacillati</taxon>
        <taxon>Actinomycetota</taxon>
        <taxon>Actinomycetes</taxon>
        <taxon>Mycobacteriales</taxon>
        <taxon>Mycobacteriaceae</taxon>
        <taxon>Mycolicibacillus</taxon>
    </lineage>
</organism>
<feature type="signal peptide" evidence="1">
    <location>
        <begin position="1"/>
        <end position="23"/>
    </location>
</feature>
<gene>
    <name evidence="3" type="ORF">MIU77_12940</name>
</gene>
<name>A0ABY3UAZ5_9MYCO</name>
<dbReference type="Pfam" id="PF11738">
    <property type="entry name" value="DUF3298"/>
    <property type="match status" value="1"/>
</dbReference>
<feature type="chain" id="PRO_5045974858" evidence="1">
    <location>
        <begin position="24"/>
        <end position="231"/>
    </location>
</feature>